<accession>A0A2M9G7M1</accession>
<name>A0A2M9G7M1_9PROT</name>
<sequence>MRQAVMRVLISVAALALMGMGVANADISEAEKLYAAGDHEAALEQYVAIGGEGDIEATYRAAQMFESGEGTVDGEPRLERAFRWYQTAARGGHLVALKKLALMFADGRGIDEDKVQAWALLNIAAQRGDAEAAGMRDQLGNDMRPGQLAAGERRTQKLAPKYEGS</sequence>
<evidence type="ECO:0000313" key="4">
    <source>
        <dbReference type="EMBL" id="PJK31719.1"/>
    </source>
</evidence>
<gene>
    <name evidence="4" type="ORF">CVT23_00150</name>
</gene>
<organism evidence="4 5">
    <name type="scientific">Minwuia thermotolerans</name>
    <dbReference type="NCBI Taxonomy" id="2056226"/>
    <lineage>
        <taxon>Bacteria</taxon>
        <taxon>Pseudomonadati</taxon>
        <taxon>Pseudomonadota</taxon>
        <taxon>Alphaproteobacteria</taxon>
        <taxon>Minwuiales</taxon>
        <taxon>Minwuiaceae</taxon>
        <taxon>Minwuia</taxon>
    </lineage>
</organism>
<feature type="chain" id="PRO_5014993591" description="Sel1 repeat family protein" evidence="3">
    <location>
        <begin position="26"/>
        <end position="165"/>
    </location>
</feature>
<dbReference type="InterPro" id="IPR051726">
    <property type="entry name" value="Chitin_Synth_Reg"/>
</dbReference>
<dbReference type="EMBL" id="PHIG01000003">
    <property type="protein sequence ID" value="PJK31719.1"/>
    <property type="molecule type" value="Genomic_DNA"/>
</dbReference>
<evidence type="ECO:0000256" key="3">
    <source>
        <dbReference type="SAM" id="SignalP"/>
    </source>
</evidence>
<feature type="signal peptide" evidence="3">
    <location>
        <begin position="1"/>
        <end position="25"/>
    </location>
</feature>
<evidence type="ECO:0008006" key="6">
    <source>
        <dbReference type="Google" id="ProtNLM"/>
    </source>
</evidence>
<proteinExistence type="predicted"/>
<dbReference type="PANTHER" id="PTHR46430">
    <property type="entry name" value="PROTEIN SKT5-RELATED"/>
    <property type="match status" value="1"/>
</dbReference>
<reference evidence="4 5" key="1">
    <citation type="submission" date="2017-11" db="EMBL/GenBank/DDBJ databases">
        <title>Draft genome sequence of Rhizobiales bacterium SY3-13.</title>
        <authorList>
            <person name="Sun C."/>
        </authorList>
    </citation>
    <scope>NUCLEOTIDE SEQUENCE [LARGE SCALE GENOMIC DNA]</scope>
    <source>
        <strain evidence="4 5">SY3-13</strain>
    </source>
</reference>
<dbReference type="SUPFAM" id="SSF81901">
    <property type="entry name" value="HCP-like"/>
    <property type="match status" value="1"/>
</dbReference>
<dbReference type="SMART" id="SM00671">
    <property type="entry name" value="SEL1"/>
    <property type="match status" value="2"/>
</dbReference>
<comment type="caution">
    <text evidence="4">The sequence shown here is derived from an EMBL/GenBank/DDBJ whole genome shotgun (WGS) entry which is preliminary data.</text>
</comment>
<keyword evidence="3" id="KW-0732">Signal</keyword>
<protein>
    <recommendedName>
        <fullName evidence="6">Sel1 repeat family protein</fullName>
    </recommendedName>
</protein>
<dbReference type="InterPro" id="IPR006597">
    <property type="entry name" value="Sel1-like"/>
</dbReference>
<feature type="region of interest" description="Disordered" evidence="2">
    <location>
        <begin position="132"/>
        <end position="165"/>
    </location>
</feature>
<dbReference type="Proteomes" id="UP000229498">
    <property type="component" value="Unassembled WGS sequence"/>
</dbReference>
<dbReference type="AlphaFoldDB" id="A0A2M9G7M1"/>
<keyword evidence="5" id="KW-1185">Reference proteome</keyword>
<dbReference type="Gene3D" id="1.25.40.10">
    <property type="entry name" value="Tetratricopeptide repeat domain"/>
    <property type="match status" value="1"/>
</dbReference>
<evidence type="ECO:0000313" key="5">
    <source>
        <dbReference type="Proteomes" id="UP000229498"/>
    </source>
</evidence>
<keyword evidence="1" id="KW-0677">Repeat</keyword>
<evidence type="ECO:0000256" key="2">
    <source>
        <dbReference type="SAM" id="MobiDB-lite"/>
    </source>
</evidence>
<dbReference type="InterPro" id="IPR011990">
    <property type="entry name" value="TPR-like_helical_dom_sf"/>
</dbReference>
<dbReference type="Pfam" id="PF08238">
    <property type="entry name" value="Sel1"/>
    <property type="match status" value="2"/>
</dbReference>
<evidence type="ECO:0000256" key="1">
    <source>
        <dbReference type="ARBA" id="ARBA00022737"/>
    </source>
</evidence>